<dbReference type="GO" id="GO:0032153">
    <property type="term" value="C:cell division site"/>
    <property type="evidence" value="ECO:0007669"/>
    <property type="project" value="UniProtKB-UniRule"/>
</dbReference>
<evidence type="ECO:0000313" key="11">
    <source>
        <dbReference type="Proteomes" id="UP000035553"/>
    </source>
</evidence>
<dbReference type="Proteomes" id="UP000035553">
    <property type="component" value="Unassembled WGS sequence"/>
</dbReference>
<accession>A0A0U1QLU0</accession>
<comment type="function">
    <text evidence="8">Cell division protein that may be involved in stabilizing or promoting the assembly of the division complex.</text>
</comment>
<dbReference type="RefSeq" id="WP_010023205.1">
    <property type="nucleotide sequence ID" value="NZ_AFVQ02000162.1"/>
</dbReference>
<evidence type="ECO:0000259" key="9">
    <source>
        <dbReference type="PROSITE" id="PS51779"/>
    </source>
</evidence>
<dbReference type="PANTHER" id="PTHR37820:SF1">
    <property type="entry name" value="CELL DIVISION PROTEIN FTSQ"/>
    <property type="match status" value="1"/>
</dbReference>
<dbReference type="Pfam" id="PF03799">
    <property type="entry name" value="FtsQ_DivIB_C"/>
    <property type="match status" value="1"/>
</dbReference>
<keyword evidence="2 8" id="KW-1003">Cell membrane</keyword>
<dbReference type="InterPro" id="IPR013685">
    <property type="entry name" value="POTRA_FtsQ_type"/>
</dbReference>
<feature type="transmembrane region" description="Helical" evidence="8">
    <location>
        <begin position="28"/>
        <end position="45"/>
    </location>
</feature>
<dbReference type="GO" id="GO:0005886">
    <property type="term" value="C:plasma membrane"/>
    <property type="evidence" value="ECO:0007669"/>
    <property type="project" value="UniProtKB-SubCell"/>
</dbReference>
<name>A0A0U1QLU0_9BACL</name>
<dbReference type="PANTHER" id="PTHR37820">
    <property type="entry name" value="CELL DIVISION PROTEIN DIVIB"/>
    <property type="match status" value="1"/>
</dbReference>
<proteinExistence type="inferred from homology"/>
<comment type="subcellular location">
    <subcellularLocation>
        <location evidence="8">Cell membrane</location>
        <topology evidence="8">Single-pass type II membrane protein</topology>
    </subcellularLocation>
    <subcellularLocation>
        <location evidence="1">Membrane</location>
    </subcellularLocation>
    <text evidence="8">Localizes to the division septum.</text>
</comment>
<organism evidence="10 11">
    <name type="scientific">Sporolactobacillus inulinus CASD</name>
    <dbReference type="NCBI Taxonomy" id="1069536"/>
    <lineage>
        <taxon>Bacteria</taxon>
        <taxon>Bacillati</taxon>
        <taxon>Bacillota</taxon>
        <taxon>Bacilli</taxon>
        <taxon>Bacillales</taxon>
        <taxon>Sporolactobacillaceae</taxon>
        <taxon>Sporolactobacillus</taxon>
    </lineage>
</organism>
<dbReference type="Gene3D" id="3.10.20.310">
    <property type="entry name" value="membrane protein fhac"/>
    <property type="match status" value="1"/>
</dbReference>
<evidence type="ECO:0000256" key="8">
    <source>
        <dbReference type="HAMAP-Rule" id="MF_00912"/>
    </source>
</evidence>
<dbReference type="HAMAP" id="MF_00912">
    <property type="entry name" value="DivIB"/>
    <property type="match status" value="1"/>
</dbReference>
<keyword evidence="5 8" id="KW-1133">Transmembrane helix</keyword>
<reference evidence="10 11" key="1">
    <citation type="journal article" date="2011" name="J. Bacteriol.">
        <title>Draft genome sequence of Sporolactobacillus inulinus strain CASD, an efficient D-lactic acid-producing bacterium with high-concentration lactate tolerance capability.</title>
        <authorList>
            <person name="Yu B."/>
            <person name="Su F."/>
            <person name="Wang L."/>
            <person name="Xu K."/>
            <person name="Zhao B."/>
            <person name="Xu P."/>
        </authorList>
    </citation>
    <scope>NUCLEOTIDE SEQUENCE [LARGE SCALE GENOMIC DNA]</scope>
    <source>
        <strain evidence="10 11">CASD</strain>
    </source>
</reference>
<dbReference type="Gene3D" id="3.40.50.10960">
    <property type="match status" value="1"/>
</dbReference>
<keyword evidence="11" id="KW-1185">Reference proteome</keyword>
<dbReference type="InterPro" id="IPR005548">
    <property type="entry name" value="Cell_div_FtsQ/DivIB_C"/>
</dbReference>
<dbReference type="GO" id="GO:0043093">
    <property type="term" value="P:FtsZ-dependent cytokinesis"/>
    <property type="evidence" value="ECO:0007669"/>
    <property type="project" value="UniProtKB-UniRule"/>
</dbReference>
<sequence>MDKKKVVALEDRLPQLKKERKQKANRRFALYATVFFLLVLIVVYIQSPLSRVQSITVQGEQITSSARVIKASGISNKTHIWDIREKAVAHKIKKLPPVRTVTVKKNFPNHVTLSIREYTRKAYLQKNGGYYPILQNGAMLSKLSKGTFPFDAPVLIGFSEQDAIKKVAEGLSGISRQMAHNISDIHYIKASENNEDLVLYMNDGNKVVASTRTFAKNIKLYPEIAANLPKDQRGTIHLSVGSYFVPDETGQPSQENSNKP</sequence>
<keyword evidence="7 8" id="KW-0131">Cell cycle</keyword>
<comment type="similarity">
    <text evidence="8">Belongs to the FtsQ/DivIB family. DivIB subfamily.</text>
</comment>
<feature type="domain" description="POTRA" evidence="9">
    <location>
        <begin position="50"/>
        <end position="118"/>
    </location>
</feature>
<evidence type="ECO:0000313" key="10">
    <source>
        <dbReference type="EMBL" id="KLI01777.1"/>
    </source>
</evidence>
<dbReference type="InterPro" id="IPR034746">
    <property type="entry name" value="POTRA"/>
</dbReference>
<gene>
    <name evidence="8" type="primary">divIB</name>
    <name evidence="10" type="ORF">SINU_11520</name>
</gene>
<dbReference type="OrthoDB" id="1819027at2"/>
<evidence type="ECO:0000256" key="7">
    <source>
        <dbReference type="ARBA" id="ARBA00023306"/>
    </source>
</evidence>
<evidence type="ECO:0000256" key="3">
    <source>
        <dbReference type="ARBA" id="ARBA00022618"/>
    </source>
</evidence>
<dbReference type="Pfam" id="PF08478">
    <property type="entry name" value="POTRA_1"/>
    <property type="match status" value="1"/>
</dbReference>
<evidence type="ECO:0000256" key="6">
    <source>
        <dbReference type="ARBA" id="ARBA00023136"/>
    </source>
</evidence>
<dbReference type="InterPro" id="IPR026580">
    <property type="entry name" value="DivIB"/>
</dbReference>
<dbReference type="InterPro" id="IPR050487">
    <property type="entry name" value="FtsQ_DivIB"/>
</dbReference>
<keyword evidence="3 8" id="KW-0132">Cell division</keyword>
<keyword evidence="6 8" id="KW-0472">Membrane</keyword>
<evidence type="ECO:0000256" key="2">
    <source>
        <dbReference type="ARBA" id="ARBA00022475"/>
    </source>
</evidence>
<dbReference type="EMBL" id="AFVQ02000162">
    <property type="protein sequence ID" value="KLI01777.1"/>
    <property type="molecule type" value="Genomic_DNA"/>
</dbReference>
<dbReference type="PROSITE" id="PS51779">
    <property type="entry name" value="POTRA"/>
    <property type="match status" value="1"/>
</dbReference>
<keyword evidence="4 8" id="KW-0812">Transmembrane</keyword>
<evidence type="ECO:0000256" key="1">
    <source>
        <dbReference type="ARBA" id="ARBA00004370"/>
    </source>
</evidence>
<evidence type="ECO:0000256" key="4">
    <source>
        <dbReference type="ARBA" id="ARBA00022692"/>
    </source>
</evidence>
<dbReference type="STRING" id="1069536.SINU_11520"/>
<protein>
    <recommendedName>
        <fullName evidence="8">Cell division protein DivIB</fullName>
    </recommendedName>
</protein>
<dbReference type="AlphaFoldDB" id="A0A0U1QLU0"/>
<comment type="caution">
    <text evidence="10">The sequence shown here is derived from an EMBL/GenBank/DDBJ whole genome shotgun (WGS) entry which is preliminary data.</text>
</comment>
<evidence type="ECO:0000256" key="5">
    <source>
        <dbReference type="ARBA" id="ARBA00022989"/>
    </source>
</evidence>